<organism evidence="7 8">
    <name type="scientific">Plebeiibacterium sediminum</name>
    <dbReference type="NCBI Taxonomy" id="2992112"/>
    <lineage>
        <taxon>Bacteria</taxon>
        <taxon>Pseudomonadati</taxon>
        <taxon>Bacteroidota</taxon>
        <taxon>Bacteroidia</taxon>
        <taxon>Marinilabiliales</taxon>
        <taxon>Marinilabiliaceae</taxon>
        <taxon>Plebeiibacterium</taxon>
    </lineage>
</organism>
<evidence type="ECO:0000256" key="5">
    <source>
        <dbReference type="SAM" id="SignalP"/>
    </source>
</evidence>
<dbReference type="GO" id="GO:0030313">
    <property type="term" value="C:cell envelope"/>
    <property type="evidence" value="ECO:0007669"/>
    <property type="project" value="UniProtKB-SubCell"/>
</dbReference>
<comment type="caution">
    <text evidence="7">The sequence shown here is derived from an EMBL/GenBank/DDBJ whole genome shotgun (WGS) entry which is preliminary data.</text>
</comment>
<dbReference type="InterPro" id="IPR013740">
    <property type="entry name" value="Redoxin"/>
</dbReference>
<dbReference type="SUPFAM" id="SSF52833">
    <property type="entry name" value="Thioredoxin-like"/>
    <property type="match status" value="1"/>
</dbReference>
<evidence type="ECO:0000259" key="6">
    <source>
        <dbReference type="PROSITE" id="PS51352"/>
    </source>
</evidence>
<feature type="chain" id="PRO_5041904118" evidence="5">
    <location>
        <begin position="20"/>
        <end position="505"/>
    </location>
</feature>
<dbReference type="PANTHER" id="PTHR42852">
    <property type="entry name" value="THIOL:DISULFIDE INTERCHANGE PROTEIN DSBE"/>
    <property type="match status" value="1"/>
</dbReference>
<comment type="subcellular location">
    <subcellularLocation>
        <location evidence="1">Cell envelope</location>
    </subcellularLocation>
</comment>
<keyword evidence="4" id="KW-0676">Redox-active center</keyword>
<evidence type="ECO:0000256" key="2">
    <source>
        <dbReference type="ARBA" id="ARBA00022748"/>
    </source>
</evidence>
<dbReference type="PROSITE" id="PS51352">
    <property type="entry name" value="THIOREDOXIN_2"/>
    <property type="match status" value="1"/>
</dbReference>
<dbReference type="CDD" id="cd02966">
    <property type="entry name" value="TlpA_like_family"/>
    <property type="match status" value="1"/>
</dbReference>
<dbReference type="InterPro" id="IPR013766">
    <property type="entry name" value="Thioredoxin_domain"/>
</dbReference>
<evidence type="ECO:0000256" key="3">
    <source>
        <dbReference type="ARBA" id="ARBA00023157"/>
    </source>
</evidence>
<dbReference type="Gene3D" id="3.40.30.10">
    <property type="entry name" value="Glutaredoxin"/>
    <property type="match status" value="1"/>
</dbReference>
<feature type="domain" description="Thioredoxin" evidence="6">
    <location>
        <begin position="358"/>
        <end position="504"/>
    </location>
</feature>
<dbReference type="RefSeq" id="WP_301191892.1">
    <property type="nucleotide sequence ID" value="NZ_JAPDPJ010000050.1"/>
</dbReference>
<evidence type="ECO:0000313" key="8">
    <source>
        <dbReference type="Proteomes" id="UP001209229"/>
    </source>
</evidence>
<dbReference type="AlphaFoldDB" id="A0AAE3M7A4"/>
<proteinExistence type="predicted"/>
<dbReference type="InterPro" id="IPR050553">
    <property type="entry name" value="Thioredoxin_ResA/DsbE_sf"/>
</dbReference>
<evidence type="ECO:0000313" key="7">
    <source>
        <dbReference type="EMBL" id="MCW3788332.1"/>
    </source>
</evidence>
<evidence type="ECO:0000256" key="4">
    <source>
        <dbReference type="ARBA" id="ARBA00023284"/>
    </source>
</evidence>
<dbReference type="Pfam" id="PF08534">
    <property type="entry name" value="Redoxin"/>
    <property type="match status" value="1"/>
</dbReference>
<dbReference type="PANTHER" id="PTHR42852:SF6">
    <property type="entry name" value="THIOL:DISULFIDE INTERCHANGE PROTEIN DSBE"/>
    <property type="match status" value="1"/>
</dbReference>
<keyword evidence="5" id="KW-0732">Signal</keyword>
<dbReference type="InterPro" id="IPR036249">
    <property type="entry name" value="Thioredoxin-like_sf"/>
</dbReference>
<protein>
    <submittedName>
        <fullName evidence="7">TlpA family protein disulfide reductase</fullName>
    </submittedName>
</protein>
<accession>A0AAE3M7A4</accession>
<evidence type="ECO:0000256" key="1">
    <source>
        <dbReference type="ARBA" id="ARBA00004196"/>
    </source>
</evidence>
<keyword evidence="2" id="KW-0201">Cytochrome c-type biogenesis</keyword>
<dbReference type="Proteomes" id="UP001209229">
    <property type="component" value="Unassembled WGS sequence"/>
</dbReference>
<reference evidence="7" key="1">
    <citation type="submission" date="2022-10" db="EMBL/GenBank/DDBJ databases">
        <authorList>
            <person name="Yu W.X."/>
        </authorList>
    </citation>
    <scope>NUCLEOTIDE SEQUENCE</scope>
    <source>
        <strain evidence="7">AAT</strain>
    </source>
</reference>
<dbReference type="GO" id="GO:0017004">
    <property type="term" value="P:cytochrome complex assembly"/>
    <property type="evidence" value="ECO:0007669"/>
    <property type="project" value="UniProtKB-KW"/>
</dbReference>
<keyword evidence="3" id="KW-1015">Disulfide bond</keyword>
<dbReference type="EMBL" id="JAPDPJ010000050">
    <property type="protein sequence ID" value="MCW3788332.1"/>
    <property type="molecule type" value="Genomic_DNA"/>
</dbReference>
<sequence length="505" mass="58909">MKKAIYLLIILLITSFTNNKNNYNVPKKVIIAGKVLNFNPENPKVHFSVNRLGLGSLQIHEDLDSLGYFTASFLSYTASDVWVRYKTNFLVLTHPGDSIYVEFDGNLQQRPEILKSIKFSGDAVSQNQDAAKFQLMYFSNPMYYDWDAKSKAVKELDMDKYLSYLDSMQNIRDRLYNKFVSDVNPNDETKIWAKIYLDEGYYDALAFYPADHSRANKLNNKEWSVPVSYYDNLKKRLPITESMFISGYALSNFINRFHYNYVRNNLLEEPELEKYKLNNGYIAAPQNVLDSLTVFGIIKHTPDPLLKQMVLTELIRQNFDYSDIKLFEKYRNVIESNIKYPFLIEPLLEKYNQIKEQLENPQIASDAMLQKIANSSAKQIMDSLMSTNKGKVIYIDCWATWCAPCRAEMPYSKELMRKMKGQDVAFVYMCLDSEEKLWKACLGELQLTGQHYFLTKEQSTDIRKVFEVNGIPHYFLINKKGIIVEKGTHLRPKYVEEKIEKLLKE</sequence>
<name>A0AAE3M7A4_9BACT</name>
<keyword evidence="8" id="KW-1185">Reference proteome</keyword>
<feature type="signal peptide" evidence="5">
    <location>
        <begin position="1"/>
        <end position="19"/>
    </location>
</feature>
<dbReference type="GO" id="GO:0016491">
    <property type="term" value="F:oxidoreductase activity"/>
    <property type="evidence" value="ECO:0007669"/>
    <property type="project" value="InterPro"/>
</dbReference>
<gene>
    <name evidence="7" type="ORF">OM075_17825</name>
</gene>